<name>X1V7F8_9ZZZZ</name>
<dbReference type="InterPro" id="IPR023606">
    <property type="entry name" value="CoA-Trfase_III_dom_1_sf"/>
</dbReference>
<comment type="caution">
    <text evidence="2">The sequence shown here is derived from an EMBL/GenBank/DDBJ whole genome shotgun (WGS) entry which is preliminary data.</text>
</comment>
<proteinExistence type="predicted"/>
<evidence type="ECO:0000313" key="2">
    <source>
        <dbReference type="EMBL" id="GAJ12047.1"/>
    </source>
</evidence>
<reference evidence="2" key="1">
    <citation type="journal article" date="2014" name="Front. Microbiol.">
        <title>High frequency of phylogenetically diverse reductive dehalogenase-homologous genes in deep subseafloor sedimentary metagenomes.</title>
        <authorList>
            <person name="Kawai M."/>
            <person name="Futagami T."/>
            <person name="Toyoda A."/>
            <person name="Takaki Y."/>
            <person name="Nishi S."/>
            <person name="Hori S."/>
            <person name="Arai W."/>
            <person name="Tsubouchi T."/>
            <person name="Morono Y."/>
            <person name="Uchiyama I."/>
            <person name="Ito T."/>
            <person name="Fujiyama A."/>
            <person name="Inagaki F."/>
            <person name="Takami H."/>
        </authorList>
    </citation>
    <scope>NUCLEOTIDE SEQUENCE</scope>
    <source>
        <strain evidence="2">Expedition CK06-06</strain>
    </source>
</reference>
<evidence type="ECO:0000256" key="1">
    <source>
        <dbReference type="ARBA" id="ARBA00022679"/>
    </source>
</evidence>
<dbReference type="AlphaFoldDB" id="X1V7F8"/>
<keyword evidence="1" id="KW-0808">Transferase</keyword>
<dbReference type="PANTHER" id="PTHR48207:SF3">
    <property type="entry name" value="SUCCINATE--HYDROXYMETHYLGLUTARATE COA-TRANSFERASE"/>
    <property type="match status" value="1"/>
</dbReference>
<organism evidence="2">
    <name type="scientific">marine sediment metagenome</name>
    <dbReference type="NCBI Taxonomy" id="412755"/>
    <lineage>
        <taxon>unclassified sequences</taxon>
        <taxon>metagenomes</taxon>
        <taxon>ecological metagenomes</taxon>
    </lineage>
</organism>
<dbReference type="SUPFAM" id="SSF89796">
    <property type="entry name" value="CoA-transferase family III (CaiB/BaiF)"/>
    <property type="match status" value="1"/>
</dbReference>
<dbReference type="Gene3D" id="3.40.50.10540">
    <property type="entry name" value="Crotonobetainyl-coa:carnitine coa-transferase, domain 1"/>
    <property type="match status" value="1"/>
</dbReference>
<dbReference type="GO" id="GO:0008410">
    <property type="term" value="F:CoA-transferase activity"/>
    <property type="evidence" value="ECO:0007669"/>
    <property type="project" value="TreeGrafter"/>
</dbReference>
<dbReference type="EMBL" id="BARW01029675">
    <property type="protein sequence ID" value="GAJ12047.1"/>
    <property type="molecule type" value="Genomic_DNA"/>
</dbReference>
<dbReference type="Pfam" id="PF02515">
    <property type="entry name" value="CoA_transf_3"/>
    <property type="match status" value="1"/>
</dbReference>
<protein>
    <recommendedName>
        <fullName evidence="3">CoA transferase</fullName>
    </recommendedName>
</protein>
<dbReference type="InterPro" id="IPR050483">
    <property type="entry name" value="CoA-transferase_III_domain"/>
</dbReference>
<feature type="non-terminal residue" evidence="2">
    <location>
        <position position="230"/>
    </location>
</feature>
<dbReference type="PANTHER" id="PTHR48207">
    <property type="entry name" value="SUCCINATE--HYDROXYMETHYLGLUTARATE COA-TRANSFERASE"/>
    <property type="match status" value="1"/>
</dbReference>
<sequence>MAEEEKTEGALSPCRVLDITDEKGLYCGKLLGDLGADVIKIERPGGDPARRIGPFYHDEPDPERSLFWFALNTSKRGITLDIESADGQEILKKLVKSADFVIESFPPGYLDKLGLSYSALEKLNPGIIMVSITPFGQTGPYKDYKAPDIVAWAMGGQTYLYGDPDRPPVRISHHSHAYLHAAAEAAVGAMMALYHREMTGEGQQVDISIQESAARSSQRFISSWDMIKVN</sequence>
<evidence type="ECO:0008006" key="3">
    <source>
        <dbReference type="Google" id="ProtNLM"/>
    </source>
</evidence>
<dbReference type="InterPro" id="IPR003673">
    <property type="entry name" value="CoA-Trfase_fam_III"/>
</dbReference>
<accession>X1V7F8</accession>
<gene>
    <name evidence="2" type="ORF">S12H4_47625</name>
</gene>